<evidence type="ECO:0000313" key="4">
    <source>
        <dbReference type="EMBL" id="RJL23656.1"/>
    </source>
</evidence>
<feature type="region of interest" description="Disordered" evidence="1">
    <location>
        <begin position="174"/>
        <end position="195"/>
    </location>
</feature>
<dbReference type="PANTHER" id="PTHR43252">
    <property type="entry name" value="TRANSCRIPTIONAL REGULATOR YQJI"/>
    <property type="match status" value="1"/>
</dbReference>
<protein>
    <submittedName>
        <fullName evidence="4">PadR family transcriptional regulator</fullName>
    </submittedName>
</protein>
<accession>A0A3A4A4F9</accession>
<evidence type="ECO:0000256" key="1">
    <source>
        <dbReference type="SAM" id="MobiDB-lite"/>
    </source>
</evidence>
<gene>
    <name evidence="4" type="ORF">D5H75_32695</name>
</gene>
<dbReference type="InterPro" id="IPR018309">
    <property type="entry name" value="Tscrpt_reg_PadR_C"/>
</dbReference>
<reference evidence="4 5" key="1">
    <citation type="submission" date="2018-09" db="EMBL/GenBank/DDBJ databases">
        <title>YIM 75507 draft genome.</title>
        <authorList>
            <person name="Tang S."/>
            <person name="Feng Y."/>
        </authorList>
    </citation>
    <scope>NUCLEOTIDE SEQUENCE [LARGE SCALE GENOMIC DNA]</scope>
    <source>
        <strain evidence="4 5">YIM 75507</strain>
    </source>
</reference>
<sequence>MSLRMALLGLLKATGPASGYDLAKLFDSSINNAWKAGHSQIYPELARMTEDGLVTVEADGPRGRKTYTLTDAGWEALRHWLVGREPERHWRSEAALRAFLLPLLDAREAAAWLRREAEYYAERLRSLEELRHADGEEYPMKRAGFGRYALELGISQNRLLRDWALDSAADLERRAAEEENETATGEDAAERRAGD</sequence>
<proteinExistence type="predicted"/>
<dbReference type="PANTHER" id="PTHR43252:SF6">
    <property type="entry name" value="NEGATIVE TRANSCRIPTION REGULATOR PADR"/>
    <property type="match status" value="1"/>
</dbReference>
<dbReference type="SUPFAM" id="SSF46785">
    <property type="entry name" value="Winged helix' DNA-binding domain"/>
    <property type="match status" value="1"/>
</dbReference>
<organism evidence="4 5">
    <name type="scientific">Bailinhaonella thermotolerans</name>
    <dbReference type="NCBI Taxonomy" id="1070861"/>
    <lineage>
        <taxon>Bacteria</taxon>
        <taxon>Bacillati</taxon>
        <taxon>Actinomycetota</taxon>
        <taxon>Actinomycetes</taxon>
        <taxon>Streptosporangiales</taxon>
        <taxon>Streptosporangiaceae</taxon>
        <taxon>Bailinhaonella</taxon>
    </lineage>
</organism>
<dbReference type="Gene3D" id="1.10.10.10">
    <property type="entry name" value="Winged helix-like DNA-binding domain superfamily/Winged helix DNA-binding domain"/>
    <property type="match status" value="1"/>
</dbReference>
<dbReference type="InterPro" id="IPR036390">
    <property type="entry name" value="WH_DNA-bd_sf"/>
</dbReference>
<keyword evidence="5" id="KW-1185">Reference proteome</keyword>
<comment type="caution">
    <text evidence="4">The sequence shown here is derived from an EMBL/GenBank/DDBJ whole genome shotgun (WGS) entry which is preliminary data.</text>
</comment>
<feature type="domain" description="Transcription regulator PadR C-terminal" evidence="3">
    <location>
        <begin position="91"/>
        <end position="171"/>
    </location>
</feature>
<feature type="domain" description="Transcription regulator PadR N-terminal" evidence="2">
    <location>
        <begin position="7"/>
        <end position="78"/>
    </location>
</feature>
<dbReference type="Pfam" id="PF03551">
    <property type="entry name" value="PadR"/>
    <property type="match status" value="1"/>
</dbReference>
<dbReference type="EMBL" id="QZEY01000018">
    <property type="protein sequence ID" value="RJL23656.1"/>
    <property type="molecule type" value="Genomic_DNA"/>
</dbReference>
<dbReference type="Proteomes" id="UP000265768">
    <property type="component" value="Unassembled WGS sequence"/>
</dbReference>
<evidence type="ECO:0000259" key="2">
    <source>
        <dbReference type="Pfam" id="PF03551"/>
    </source>
</evidence>
<dbReference type="RefSeq" id="WP_119930445.1">
    <property type="nucleotide sequence ID" value="NZ_QZEY01000018.1"/>
</dbReference>
<evidence type="ECO:0000313" key="5">
    <source>
        <dbReference type="Proteomes" id="UP000265768"/>
    </source>
</evidence>
<evidence type="ECO:0000259" key="3">
    <source>
        <dbReference type="Pfam" id="PF10400"/>
    </source>
</evidence>
<dbReference type="AlphaFoldDB" id="A0A3A4A4F9"/>
<dbReference type="InterPro" id="IPR005149">
    <property type="entry name" value="Tscrpt_reg_PadR_N"/>
</dbReference>
<name>A0A3A4A4F9_9ACTN</name>
<dbReference type="OrthoDB" id="3186544at2"/>
<dbReference type="Pfam" id="PF10400">
    <property type="entry name" value="Vir_act_alpha_C"/>
    <property type="match status" value="1"/>
</dbReference>
<dbReference type="InterPro" id="IPR036388">
    <property type="entry name" value="WH-like_DNA-bd_sf"/>
</dbReference>